<evidence type="ECO:0000256" key="1">
    <source>
        <dbReference type="ARBA" id="ARBA00022723"/>
    </source>
</evidence>
<evidence type="ECO:0000256" key="3">
    <source>
        <dbReference type="ARBA" id="ARBA00022833"/>
    </source>
</evidence>
<dbReference type="GO" id="GO:0046872">
    <property type="term" value="F:metal ion binding"/>
    <property type="evidence" value="ECO:0007669"/>
    <property type="project" value="UniProtKB-KW"/>
</dbReference>
<dbReference type="PROSITE" id="PS51401">
    <property type="entry name" value="CHORD"/>
    <property type="match status" value="2"/>
</dbReference>
<dbReference type="PANTHER" id="PTHR46983:SF3">
    <property type="entry name" value="CHPADIPLOID STATE MAINTENANCE PROTEIN CHPA"/>
    <property type="match status" value="1"/>
</dbReference>
<feature type="domain" description="CS" evidence="5">
    <location>
        <begin position="216"/>
        <end position="305"/>
    </location>
</feature>
<dbReference type="eggNOG" id="KOG1667">
    <property type="taxonomic scope" value="Eukaryota"/>
</dbReference>
<evidence type="ECO:0000313" key="8">
    <source>
        <dbReference type="Proteomes" id="UP000007875"/>
    </source>
</evidence>
<dbReference type="GeneTree" id="ENSGT00940000154174"/>
<name>H2ZDK2_CIOSA</name>
<feature type="compositionally biased region" description="Acidic residues" evidence="4">
    <location>
        <begin position="306"/>
        <end position="316"/>
    </location>
</feature>
<feature type="compositionally biased region" description="Basic and acidic residues" evidence="4">
    <location>
        <begin position="317"/>
        <end position="333"/>
    </location>
</feature>
<protein>
    <recommendedName>
        <fullName evidence="9">Cysteine and histidine-rich domain-containing protein 1</fullName>
    </recommendedName>
</protein>
<dbReference type="Pfam" id="PF04969">
    <property type="entry name" value="CS"/>
    <property type="match status" value="1"/>
</dbReference>
<evidence type="ECO:0000259" key="5">
    <source>
        <dbReference type="PROSITE" id="PS51203"/>
    </source>
</evidence>
<dbReference type="Gene3D" id="2.60.40.790">
    <property type="match status" value="1"/>
</dbReference>
<feature type="domain" description="CHORD" evidence="6">
    <location>
        <begin position="148"/>
        <end position="207"/>
    </location>
</feature>
<evidence type="ECO:0000256" key="4">
    <source>
        <dbReference type="SAM" id="MobiDB-lite"/>
    </source>
</evidence>
<dbReference type="InterPro" id="IPR039790">
    <property type="entry name" value="CHRD1"/>
</dbReference>
<dbReference type="Ensembl" id="ENSCSAVT00000015847.1">
    <property type="protein sequence ID" value="ENSCSAVP00000015668.1"/>
    <property type="gene ID" value="ENSCSAVG00000009209.1"/>
</dbReference>
<feature type="region of interest" description="Disordered" evidence="4">
    <location>
        <begin position="304"/>
        <end position="347"/>
    </location>
</feature>
<keyword evidence="2" id="KW-0677">Repeat</keyword>
<dbReference type="HOGENOM" id="CLU_040079_0_0_1"/>
<dbReference type="STRING" id="51511.ENSCSAVP00000015668"/>
<proteinExistence type="predicted"/>
<evidence type="ECO:0000313" key="7">
    <source>
        <dbReference type="Ensembl" id="ENSCSAVP00000015668.1"/>
    </source>
</evidence>
<reference evidence="7" key="3">
    <citation type="submission" date="2025-09" db="UniProtKB">
        <authorList>
            <consortium name="Ensembl"/>
        </authorList>
    </citation>
    <scope>IDENTIFICATION</scope>
</reference>
<accession>H2ZDK2</accession>
<dbReference type="InterPro" id="IPR007052">
    <property type="entry name" value="CS_dom"/>
</dbReference>
<evidence type="ECO:0000259" key="6">
    <source>
        <dbReference type="PROSITE" id="PS51401"/>
    </source>
</evidence>
<dbReference type="InterPro" id="IPR008978">
    <property type="entry name" value="HSP20-like_chaperone"/>
</dbReference>
<keyword evidence="8" id="KW-1185">Reference proteome</keyword>
<evidence type="ECO:0008006" key="9">
    <source>
        <dbReference type="Google" id="ProtNLM"/>
    </source>
</evidence>
<dbReference type="SUPFAM" id="SSF49764">
    <property type="entry name" value="HSP20-like chaperones"/>
    <property type="match status" value="1"/>
</dbReference>
<feature type="domain" description="CHORD" evidence="6">
    <location>
        <begin position="6"/>
        <end position="65"/>
    </location>
</feature>
<dbReference type="OMA" id="KGYTCCK"/>
<sequence length="347" mass="39188">MPEVQCYNKSCGVKYDPELNSDGACQHHPGNPVFHDALKGWSCCKKRTTDFSDFLKIPGCTNGKHSNAKPKAELKPEVKTVKTNNVLPKETIVTPPPKPITNDVIERPSVNEPLTCLPVKTTASYDKGKAAKIDAEKEDGEIKVGTKCRNGGCDEVYANAPCDEHECTHHPGKPVFHDGMKYWSCCQRKTSDFTAFLSQEGCSKGKHLWRQEKEEKTVCRIDWHQTGPNVILSIFAKYANAETSKCEINQVYLKAHINYEGNKQYDLRMNLHGVVDPKLSKVTISGTKIEVTLRKRDAMHWKTIGEIEEDETEEIEKEEKKEKEREPEKKDESSDSDLSGIDDMIFD</sequence>
<dbReference type="PANTHER" id="PTHR46983">
    <property type="entry name" value="CYSTEINE AND HISTIDINE-RICH DOMAIN-CONTAINING PROTEIN 1"/>
    <property type="match status" value="1"/>
</dbReference>
<dbReference type="Proteomes" id="UP000007875">
    <property type="component" value="Unassembled WGS sequence"/>
</dbReference>
<dbReference type="FunCoup" id="H2ZDK2">
    <property type="interactions" value="548"/>
</dbReference>
<dbReference type="Pfam" id="PF04968">
    <property type="entry name" value="CHORD"/>
    <property type="match status" value="2"/>
</dbReference>
<dbReference type="InParanoid" id="H2ZDK2"/>
<reference evidence="7" key="2">
    <citation type="submission" date="2025-08" db="UniProtKB">
        <authorList>
            <consortium name="Ensembl"/>
        </authorList>
    </citation>
    <scope>IDENTIFICATION</scope>
</reference>
<dbReference type="PROSITE" id="PS51203">
    <property type="entry name" value="CS"/>
    <property type="match status" value="1"/>
</dbReference>
<reference evidence="8" key="1">
    <citation type="submission" date="2003-08" db="EMBL/GenBank/DDBJ databases">
        <authorList>
            <person name="Birren B."/>
            <person name="Nusbaum C."/>
            <person name="Abebe A."/>
            <person name="Abouelleil A."/>
            <person name="Adekoya E."/>
            <person name="Ait-zahra M."/>
            <person name="Allen N."/>
            <person name="Allen T."/>
            <person name="An P."/>
            <person name="Anderson M."/>
            <person name="Anderson S."/>
            <person name="Arachchi H."/>
            <person name="Armbruster J."/>
            <person name="Bachantsang P."/>
            <person name="Baldwin J."/>
            <person name="Barry A."/>
            <person name="Bayul T."/>
            <person name="Blitshsteyn B."/>
            <person name="Bloom T."/>
            <person name="Blye J."/>
            <person name="Boguslavskiy L."/>
            <person name="Borowsky M."/>
            <person name="Boukhgalter B."/>
            <person name="Brunache A."/>
            <person name="Butler J."/>
            <person name="Calixte N."/>
            <person name="Calvo S."/>
            <person name="Camarata J."/>
            <person name="Campo K."/>
            <person name="Chang J."/>
            <person name="Cheshatsang Y."/>
            <person name="Citroen M."/>
            <person name="Collymore A."/>
            <person name="Considine T."/>
            <person name="Cook A."/>
            <person name="Cooke P."/>
            <person name="Corum B."/>
            <person name="Cuomo C."/>
            <person name="David R."/>
            <person name="Dawoe T."/>
            <person name="Degray S."/>
            <person name="Dodge S."/>
            <person name="Dooley K."/>
            <person name="Dorje P."/>
            <person name="Dorjee K."/>
            <person name="Dorris L."/>
            <person name="Duffey N."/>
            <person name="Dupes A."/>
            <person name="Elkins T."/>
            <person name="Engels R."/>
            <person name="Erickson J."/>
            <person name="Farina A."/>
            <person name="Faro S."/>
            <person name="Ferreira P."/>
            <person name="Fischer H."/>
            <person name="Fitzgerald M."/>
            <person name="Foley K."/>
            <person name="Gage D."/>
            <person name="Galagan J."/>
            <person name="Gearin G."/>
            <person name="Gnerre S."/>
            <person name="Gnirke A."/>
            <person name="Goyette A."/>
            <person name="Graham J."/>
            <person name="Grandbois E."/>
            <person name="Gyaltsen K."/>
            <person name="Hafez N."/>
            <person name="Hagopian D."/>
            <person name="Hagos B."/>
            <person name="Hall J."/>
            <person name="Hatcher B."/>
            <person name="Heller A."/>
            <person name="Higgins H."/>
            <person name="Honan T."/>
            <person name="Horn A."/>
            <person name="Houde N."/>
            <person name="Hughes L."/>
            <person name="Hulme W."/>
            <person name="Husby E."/>
            <person name="Iliev I."/>
            <person name="Jaffe D."/>
            <person name="Jones C."/>
            <person name="Kamal M."/>
            <person name="Kamat A."/>
            <person name="Kamvysselis M."/>
            <person name="Karlsson E."/>
            <person name="Kells C."/>
            <person name="Kieu A."/>
            <person name="Kisner P."/>
            <person name="Kodira C."/>
            <person name="Kulbokas E."/>
            <person name="Labutti K."/>
            <person name="Lama D."/>
            <person name="Landers T."/>
            <person name="Leger J."/>
            <person name="Levine S."/>
            <person name="Lewis D."/>
            <person name="Lewis T."/>
            <person name="Lindblad-toh K."/>
            <person name="Liu X."/>
            <person name="Lokyitsang T."/>
            <person name="Lokyitsang Y."/>
            <person name="Lucien O."/>
            <person name="Lui A."/>
            <person name="Ma L.J."/>
            <person name="Mabbitt R."/>
            <person name="Macdonald J."/>
            <person name="Maclean C."/>
            <person name="Major J."/>
            <person name="Manning J."/>
            <person name="Marabella R."/>
            <person name="Maru K."/>
            <person name="Matthews C."/>
            <person name="Mauceli E."/>
            <person name="Mccarthy M."/>
            <person name="Mcdonough S."/>
            <person name="Mcghee T."/>
            <person name="Meldrim J."/>
            <person name="Meneus L."/>
            <person name="Mesirov J."/>
            <person name="Mihalev A."/>
            <person name="Mihova T."/>
            <person name="Mikkelsen T."/>
            <person name="Mlenga V."/>
            <person name="Moru K."/>
            <person name="Mozes J."/>
            <person name="Mulrain L."/>
            <person name="Munson G."/>
            <person name="Naylor J."/>
            <person name="Newes C."/>
            <person name="Nguyen C."/>
            <person name="Nguyen N."/>
            <person name="Nguyen T."/>
            <person name="Nicol R."/>
            <person name="Nielsen C."/>
            <person name="Nizzari M."/>
            <person name="Norbu C."/>
            <person name="Norbu N."/>
            <person name="O'donnell P."/>
            <person name="Okoawo O."/>
            <person name="O'leary S."/>
            <person name="Omotosho B."/>
            <person name="O'neill K."/>
            <person name="Osman S."/>
            <person name="Parker S."/>
            <person name="Perrin D."/>
            <person name="Phunkhang P."/>
            <person name="Piqani B."/>
            <person name="Purcell S."/>
            <person name="Rachupka T."/>
            <person name="Ramasamy U."/>
            <person name="Rameau R."/>
            <person name="Ray V."/>
            <person name="Raymond C."/>
            <person name="Retta R."/>
            <person name="Richardson S."/>
            <person name="Rise C."/>
            <person name="Rodriguez J."/>
            <person name="Rogers J."/>
            <person name="Rogov P."/>
            <person name="Rutman M."/>
            <person name="Schupbach R."/>
            <person name="Seaman C."/>
            <person name="Settipalli S."/>
            <person name="Sharpe T."/>
            <person name="Sheridan J."/>
            <person name="Sherpa N."/>
            <person name="Shi J."/>
            <person name="Smirnov S."/>
            <person name="Smith C."/>
            <person name="Sougnez C."/>
            <person name="Spencer B."/>
            <person name="Stalker J."/>
            <person name="Stange-thomann N."/>
            <person name="Stavropoulos S."/>
            <person name="Stetson K."/>
            <person name="Stone C."/>
            <person name="Stone S."/>
            <person name="Stubbs M."/>
            <person name="Talamas J."/>
            <person name="Tchuinga P."/>
            <person name="Tenzing P."/>
            <person name="Tesfaye S."/>
            <person name="Theodore J."/>
            <person name="Thoulutsang Y."/>
            <person name="Topham K."/>
            <person name="Towey S."/>
            <person name="Tsamla T."/>
            <person name="Tsomo N."/>
            <person name="Vallee D."/>
            <person name="Vassiliev H."/>
            <person name="Venkataraman V."/>
            <person name="Vinson J."/>
            <person name="Vo A."/>
            <person name="Wade C."/>
            <person name="Wang S."/>
            <person name="Wangchuk T."/>
            <person name="Wangdi T."/>
            <person name="Whittaker C."/>
            <person name="Wilkinson J."/>
            <person name="Wu Y."/>
            <person name="Wyman D."/>
            <person name="Yadav S."/>
            <person name="Yang S."/>
            <person name="Yang X."/>
            <person name="Yeager S."/>
            <person name="Yee E."/>
            <person name="Young G."/>
            <person name="Zainoun J."/>
            <person name="Zembeck L."/>
            <person name="Zimmer A."/>
            <person name="Zody M."/>
            <person name="Lander E."/>
        </authorList>
    </citation>
    <scope>NUCLEOTIDE SEQUENCE [LARGE SCALE GENOMIC DNA]</scope>
</reference>
<dbReference type="InterPro" id="IPR007051">
    <property type="entry name" value="CHORD_dom"/>
</dbReference>
<dbReference type="AlphaFoldDB" id="H2ZDK2"/>
<dbReference type="Gene3D" id="4.10.1130.20">
    <property type="match status" value="2"/>
</dbReference>
<organism evidence="7 8">
    <name type="scientific">Ciona savignyi</name>
    <name type="common">Pacific transparent sea squirt</name>
    <dbReference type="NCBI Taxonomy" id="51511"/>
    <lineage>
        <taxon>Eukaryota</taxon>
        <taxon>Metazoa</taxon>
        <taxon>Chordata</taxon>
        <taxon>Tunicata</taxon>
        <taxon>Ascidiacea</taxon>
        <taxon>Phlebobranchia</taxon>
        <taxon>Cionidae</taxon>
        <taxon>Ciona</taxon>
    </lineage>
</organism>
<evidence type="ECO:0000256" key="2">
    <source>
        <dbReference type="ARBA" id="ARBA00022737"/>
    </source>
</evidence>
<keyword evidence="3" id="KW-0862">Zinc</keyword>
<keyword evidence="1" id="KW-0479">Metal-binding</keyword>